<name>A0A0D8ZYA3_9CYAN</name>
<keyword evidence="5" id="KW-1185">Reference proteome</keyword>
<comment type="similarity">
    <text evidence="1">Belongs to the DinB family.</text>
</comment>
<dbReference type="PATRIC" id="fig|1618023.3.peg.1502"/>
<evidence type="ECO:0000256" key="1">
    <source>
        <dbReference type="ARBA" id="ARBA00008635"/>
    </source>
</evidence>
<evidence type="ECO:0000313" key="4">
    <source>
        <dbReference type="EMBL" id="KJH73444.1"/>
    </source>
</evidence>
<keyword evidence="2 3" id="KW-0479">Metal-binding</keyword>
<dbReference type="SUPFAM" id="SSF109854">
    <property type="entry name" value="DinB/YfiT-like putative metalloenzymes"/>
    <property type="match status" value="1"/>
</dbReference>
<reference evidence="4 5" key="1">
    <citation type="submission" date="2015-02" db="EMBL/GenBank/DDBJ databases">
        <title>Draft genome of a novel marine cyanobacterium (Chroococcales) isolated from South Atlantic Ocean.</title>
        <authorList>
            <person name="Rigonato J."/>
            <person name="Alvarenga D.O."/>
            <person name="Branco L.H."/>
            <person name="Varani A.M."/>
            <person name="Brandini F.P."/>
            <person name="Fiore M.F."/>
        </authorList>
    </citation>
    <scope>NUCLEOTIDE SEQUENCE [LARGE SCALE GENOMIC DNA]</scope>
    <source>
        <strain evidence="4 5">CENA595</strain>
    </source>
</reference>
<dbReference type="InterPro" id="IPR034660">
    <property type="entry name" value="DinB/YfiT-like"/>
</dbReference>
<dbReference type="InterPro" id="IPR007837">
    <property type="entry name" value="DinB"/>
</dbReference>
<feature type="binding site" evidence="3">
    <location>
        <position position="135"/>
    </location>
    <ligand>
        <name>a divalent metal cation</name>
        <dbReference type="ChEBI" id="CHEBI:60240"/>
    </ligand>
</feature>
<gene>
    <name evidence="4" type="ORF">UH38_01325</name>
</gene>
<evidence type="ECO:0000256" key="2">
    <source>
        <dbReference type="ARBA" id="ARBA00022723"/>
    </source>
</evidence>
<dbReference type="RefSeq" id="WP_045052792.1">
    <property type="nucleotide sequence ID" value="NZ_CAWMDP010000017.1"/>
</dbReference>
<proteinExistence type="inferred from homology"/>
<dbReference type="PANTHER" id="PTHR37302:SF1">
    <property type="entry name" value="PROTEIN DINB"/>
    <property type="match status" value="1"/>
</dbReference>
<evidence type="ECO:0000256" key="3">
    <source>
        <dbReference type="PIRSR" id="PIRSR607837-1"/>
    </source>
</evidence>
<dbReference type="PANTHER" id="PTHR37302">
    <property type="entry name" value="SLR1116 PROTEIN"/>
    <property type="match status" value="1"/>
</dbReference>
<dbReference type="GO" id="GO:0046872">
    <property type="term" value="F:metal ion binding"/>
    <property type="evidence" value="ECO:0007669"/>
    <property type="project" value="UniProtKB-KW"/>
</dbReference>
<comment type="caution">
    <text evidence="4">The sequence shown here is derived from an EMBL/GenBank/DDBJ whole genome shotgun (WGS) entry which is preliminary data.</text>
</comment>
<dbReference type="EMBL" id="JYON01000001">
    <property type="protein sequence ID" value="KJH73444.1"/>
    <property type="molecule type" value="Genomic_DNA"/>
</dbReference>
<feature type="binding site" evidence="3">
    <location>
        <position position="50"/>
    </location>
    <ligand>
        <name>a divalent metal cation</name>
        <dbReference type="ChEBI" id="CHEBI:60240"/>
    </ligand>
</feature>
<dbReference type="Gene3D" id="1.20.120.450">
    <property type="entry name" value="dinb family like domain"/>
    <property type="match status" value="1"/>
</dbReference>
<organism evidence="4 5">
    <name type="scientific">Aliterella atlantica CENA595</name>
    <dbReference type="NCBI Taxonomy" id="1618023"/>
    <lineage>
        <taxon>Bacteria</taxon>
        <taxon>Bacillati</taxon>
        <taxon>Cyanobacteriota</taxon>
        <taxon>Cyanophyceae</taxon>
        <taxon>Chroococcidiopsidales</taxon>
        <taxon>Aliterellaceae</taxon>
        <taxon>Aliterella</taxon>
    </lineage>
</organism>
<feature type="binding site" evidence="3">
    <location>
        <position position="139"/>
    </location>
    <ligand>
        <name>a divalent metal cation</name>
        <dbReference type="ChEBI" id="CHEBI:60240"/>
    </ligand>
</feature>
<evidence type="ECO:0000313" key="5">
    <source>
        <dbReference type="Proteomes" id="UP000032452"/>
    </source>
</evidence>
<dbReference type="Pfam" id="PF05163">
    <property type="entry name" value="DinB"/>
    <property type="match status" value="1"/>
</dbReference>
<sequence length="169" mass="19888">MYDGSYYQLMAEYNLWMNQKIYTVCADIPDQKRKQDLSAFFKSIHGTLNHLLYGDKAWMGRFTNQPFTITATSQEVYSDFDALKVERENTDREILEWSQHLTPEWLSQEFEYISNVDGKRRILPTWILVTHMFNHQTHHRGQVTTLIKQQGYDPGVVDVPWLPSLNAVV</sequence>
<dbReference type="STRING" id="1618023.UH38_01325"/>
<dbReference type="OrthoDB" id="119432at2"/>
<dbReference type="Proteomes" id="UP000032452">
    <property type="component" value="Unassembled WGS sequence"/>
</dbReference>
<dbReference type="AlphaFoldDB" id="A0A0D8ZYA3"/>
<protein>
    <submittedName>
        <fullName evidence="4">Damage-inducible protein DinB</fullName>
    </submittedName>
</protein>
<accession>A0A0D8ZYA3</accession>